<dbReference type="Ensembl" id="ENSECAT00000112361.1">
    <property type="protein sequence ID" value="ENSECAP00000063256.1"/>
    <property type="gene ID" value="ENSECAG00000007311.4"/>
</dbReference>
<dbReference type="GO" id="GO:0006886">
    <property type="term" value="P:intracellular protein transport"/>
    <property type="evidence" value="ECO:0007669"/>
    <property type="project" value="UniProtKB-UniRule"/>
</dbReference>
<reference evidence="3" key="3">
    <citation type="submission" date="2025-09" db="UniProtKB">
        <authorList>
            <consortium name="Ensembl"/>
        </authorList>
    </citation>
    <scope>IDENTIFICATION</scope>
    <source>
        <strain evidence="3">Thoroughbred</strain>
    </source>
</reference>
<name>A0A9L0RKD6_HORSE</name>
<dbReference type="InterPro" id="IPR019453">
    <property type="entry name" value="VPS39/TGFA1_Znf"/>
</dbReference>
<accession>A0A9L0RKD6</accession>
<dbReference type="Proteomes" id="UP000002281">
    <property type="component" value="Chromosome 15"/>
</dbReference>
<reference evidence="3" key="2">
    <citation type="submission" date="2025-08" db="UniProtKB">
        <authorList>
            <consortium name="Ensembl"/>
        </authorList>
    </citation>
    <scope>IDENTIFICATION</scope>
    <source>
        <strain evidence="3">Thoroughbred</strain>
    </source>
</reference>
<dbReference type="PANTHER" id="PTHR12894:SF27">
    <property type="entry name" value="TRANSFORMING GROWTH FACTOR-BETA RECEPTOR-ASSOCIATED PROTEIN 1"/>
    <property type="match status" value="1"/>
</dbReference>
<keyword evidence="4" id="KW-1185">Reference proteome</keyword>
<dbReference type="PROSITE" id="PS50236">
    <property type="entry name" value="CHCR"/>
    <property type="match status" value="1"/>
</dbReference>
<reference evidence="3 4" key="1">
    <citation type="journal article" date="2009" name="Science">
        <title>Genome sequence, comparative analysis, and population genetics of the domestic horse.</title>
        <authorList>
            <consortium name="Broad Institute Genome Sequencing Platform"/>
            <consortium name="Broad Institute Whole Genome Assembly Team"/>
            <person name="Wade C.M."/>
            <person name="Giulotto E."/>
            <person name="Sigurdsson S."/>
            <person name="Zoli M."/>
            <person name="Gnerre S."/>
            <person name="Imsland F."/>
            <person name="Lear T.L."/>
            <person name="Adelson D.L."/>
            <person name="Bailey E."/>
            <person name="Bellone R.R."/>
            <person name="Bloecker H."/>
            <person name="Distl O."/>
            <person name="Edgar R.C."/>
            <person name="Garber M."/>
            <person name="Leeb T."/>
            <person name="Mauceli E."/>
            <person name="MacLeod J.N."/>
            <person name="Penedo M.C.T."/>
            <person name="Raison J.M."/>
            <person name="Sharpe T."/>
            <person name="Vogel J."/>
            <person name="Andersson L."/>
            <person name="Antczak D.F."/>
            <person name="Biagi T."/>
            <person name="Binns M.M."/>
            <person name="Chowdhary B.P."/>
            <person name="Coleman S.J."/>
            <person name="Della Valle G."/>
            <person name="Fryc S."/>
            <person name="Guerin G."/>
            <person name="Hasegawa T."/>
            <person name="Hill E.W."/>
            <person name="Jurka J."/>
            <person name="Kiialainen A."/>
            <person name="Lindgren G."/>
            <person name="Liu J."/>
            <person name="Magnani E."/>
            <person name="Mickelson J.R."/>
            <person name="Murray J."/>
            <person name="Nergadze S.G."/>
            <person name="Onofrio R."/>
            <person name="Pedroni S."/>
            <person name="Piras M.F."/>
            <person name="Raudsepp T."/>
            <person name="Rocchi M."/>
            <person name="Roeed K.H."/>
            <person name="Ryder O.A."/>
            <person name="Searle S."/>
            <person name="Skow L."/>
            <person name="Swinburne J.E."/>
            <person name="Syvaenen A.C."/>
            <person name="Tozaki T."/>
            <person name="Valberg S.J."/>
            <person name="Vaudin M."/>
            <person name="White J.R."/>
            <person name="Zody M.C."/>
            <person name="Lander E.S."/>
            <person name="Lindblad-Toh K."/>
        </authorList>
    </citation>
    <scope>NUCLEOTIDE SEQUENCE [LARGE SCALE GENOMIC DNA]</scope>
    <source>
        <strain evidence="3 4">Thoroughbred</strain>
    </source>
</reference>
<evidence type="ECO:0000313" key="4">
    <source>
        <dbReference type="Proteomes" id="UP000002281"/>
    </source>
</evidence>
<gene>
    <name evidence="3" type="primary">TGFBRAP1</name>
</gene>
<dbReference type="InterPro" id="IPR032914">
    <property type="entry name" value="Vam6/VPS39/TRAP1"/>
</dbReference>
<dbReference type="PANTHER" id="PTHR12894">
    <property type="entry name" value="CNH DOMAIN CONTAINING"/>
    <property type="match status" value="1"/>
</dbReference>
<evidence type="ECO:0000256" key="1">
    <source>
        <dbReference type="PROSITE-ProRule" id="PRU01006"/>
    </source>
</evidence>
<dbReference type="InterPro" id="IPR000547">
    <property type="entry name" value="Clathrin_H-chain/VPS_repeat"/>
</dbReference>
<evidence type="ECO:0000259" key="2">
    <source>
        <dbReference type="Pfam" id="PF10367"/>
    </source>
</evidence>
<organism evidence="3 4">
    <name type="scientific">Equus caballus</name>
    <name type="common">Horse</name>
    <dbReference type="NCBI Taxonomy" id="9796"/>
    <lineage>
        <taxon>Eukaryota</taxon>
        <taxon>Metazoa</taxon>
        <taxon>Chordata</taxon>
        <taxon>Craniata</taxon>
        <taxon>Vertebrata</taxon>
        <taxon>Euteleostomi</taxon>
        <taxon>Mammalia</taxon>
        <taxon>Eutheria</taxon>
        <taxon>Laurasiatheria</taxon>
        <taxon>Perissodactyla</taxon>
        <taxon>Equidae</taxon>
        <taxon>Equus</taxon>
    </lineage>
</organism>
<dbReference type="GO" id="GO:0016192">
    <property type="term" value="P:vesicle-mediated transport"/>
    <property type="evidence" value="ECO:0007669"/>
    <property type="project" value="InterPro"/>
</dbReference>
<feature type="domain" description="Vacuolar sorting protein 39/Transforming growth factor beta receptor-associated zinc finger" evidence="2">
    <location>
        <begin position="282"/>
        <end position="320"/>
    </location>
</feature>
<evidence type="ECO:0000313" key="3">
    <source>
        <dbReference type="Ensembl" id="ENSECAP00000063256.1"/>
    </source>
</evidence>
<feature type="repeat" description="CHCR" evidence="1">
    <location>
        <begin position="35"/>
        <end position="202"/>
    </location>
</feature>
<dbReference type="GeneTree" id="ENSGT00530000063596"/>
<protein>
    <submittedName>
        <fullName evidence="3">Transforming growth factor beta receptor associated protein 1</fullName>
    </submittedName>
</protein>
<dbReference type="Pfam" id="PF10367">
    <property type="entry name" value="zf-Vps39_C"/>
    <property type="match status" value="1"/>
</dbReference>
<proteinExistence type="predicted"/>
<dbReference type="AlphaFoldDB" id="A0A9L0RKD6"/>
<sequence length="334" mass="37249">MRSNPFIFFPLILDSPSLFFGFRGVLTRKCVVVIVPGTLPQLRSAQPGLESTADRRGGWSPCFPLANAVCLLRSPFLQKEEYHTRLALLYLDEVLRQGPSTGGRGAEVTETQAKLRQLLQKSDLYRVHFLMDRIQGAGLPMESAILHGKLEEHEEALRILVHELRDFSAAEDYCLWRSEGRAPPYRQRLFHTLLAIYLGPGPSAPELTVAAVDLLNHHATEFDAAQVLQLLPGTWSVQLLCPFLTGAMRDSVHTRRTAQVAVGLAKSENLIYKYDKMKLKGSSVRLSDKKLCQMCQNPFCEPVFVRYPNGGLVHTHCAASRQTNPSSPSPGTRT</sequence>